<evidence type="ECO:0000256" key="1">
    <source>
        <dbReference type="ARBA" id="ARBA00004442"/>
    </source>
</evidence>
<dbReference type="Gene3D" id="1.25.40.390">
    <property type="match status" value="1"/>
</dbReference>
<evidence type="ECO:0000259" key="7">
    <source>
        <dbReference type="Pfam" id="PF14322"/>
    </source>
</evidence>
<dbReference type="InterPro" id="IPR011990">
    <property type="entry name" value="TPR-like_helical_dom_sf"/>
</dbReference>
<dbReference type="InterPro" id="IPR012944">
    <property type="entry name" value="SusD_RagB_dom"/>
</dbReference>
<evidence type="ECO:0000256" key="5">
    <source>
        <dbReference type="ARBA" id="ARBA00023237"/>
    </source>
</evidence>
<evidence type="ECO:0000256" key="4">
    <source>
        <dbReference type="ARBA" id="ARBA00023136"/>
    </source>
</evidence>
<protein>
    <submittedName>
        <fullName evidence="8">RagB/SusD family nutrient uptake outer membrane protein</fullName>
    </submittedName>
</protein>
<dbReference type="RefSeq" id="WP_248427945.1">
    <property type="nucleotide sequence ID" value="NZ_JALNUB010000003.1"/>
</dbReference>
<dbReference type="GO" id="GO:0009279">
    <property type="term" value="C:cell outer membrane"/>
    <property type="evidence" value="ECO:0007669"/>
    <property type="project" value="UniProtKB-SubCell"/>
</dbReference>
<dbReference type="Pfam" id="PF14322">
    <property type="entry name" value="SusD-like_3"/>
    <property type="match status" value="1"/>
</dbReference>
<feature type="domain" description="SusD-like N-terminal" evidence="7">
    <location>
        <begin position="47"/>
        <end position="225"/>
    </location>
</feature>
<evidence type="ECO:0000313" key="8">
    <source>
        <dbReference type="EMBL" id="MCK8141450.1"/>
    </source>
</evidence>
<feature type="domain" description="RagB/SusD" evidence="6">
    <location>
        <begin position="320"/>
        <end position="458"/>
    </location>
</feature>
<keyword evidence="4" id="KW-0472">Membrane</keyword>
<keyword evidence="5" id="KW-0998">Cell outer membrane</keyword>
<dbReference type="EMBL" id="JALNUB010000003">
    <property type="protein sequence ID" value="MCK8141450.1"/>
    <property type="molecule type" value="Genomic_DNA"/>
</dbReference>
<name>A0A9X1XPL0_9FLAO</name>
<comment type="subcellular location">
    <subcellularLocation>
        <location evidence="1">Cell outer membrane</location>
    </subcellularLocation>
</comment>
<dbReference type="Proteomes" id="UP001139260">
    <property type="component" value="Unassembled WGS sequence"/>
</dbReference>
<evidence type="ECO:0000259" key="6">
    <source>
        <dbReference type="Pfam" id="PF07980"/>
    </source>
</evidence>
<keyword evidence="9" id="KW-1185">Reference proteome</keyword>
<dbReference type="SUPFAM" id="SSF48452">
    <property type="entry name" value="TPR-like"/>
    <property type="match status" value="1"/>
</dbReference>
<evidence type="ECO:0000256" key="2">
    <source>
        <dbReference type="ARBA" id="ARBA00006275"/>
    </source>
</evidence>
<organism evidence="8 9">
    <name type="scientific">Flavobacterium pygoscelis</name>
    <dbReference type="NCBI Taxonomy" id="2893176"/>
    <lineage>
        <taxon>Bacteria</taxon>
        <taxon>Pseudomonadati</taxon>
        <taxon>Bacteroidota</taxon>
        <taxon>Flavobacteriia</taxon>
        <taxon>Flavobacteriales</taxon>
        <taxon>Flavobacteriaceae</taxon>
        <taxon>Flavobacterium</taxon>
    </lineage>
</organism>
<dbReference type="InterPro" id="IPR033985">
    <property type="entry name" value="SusD-like_N"/>
</dbReference>
<gene>
    <name evidence="8" type="ORF">MW871_06040</name>
</gene>
<keyword evidence="3" id="KW-0732">Signal</keyword>
<dbReference type="PROSITE" id="PS51257">
    <property type="entry name" value="PROKAR_LIPOPROTEIN"/>
    <property type="match status" value="1"/>
</dbReference>
<sequence length="458" mass="51454">MKTETFKFIVVLLLPILLFSCESFIEVDLPQSQLTGTTVFENASTANAALSDIYAKLRESGVASGTTASATLLLGSYADDMEFYGNNNNIEQFNKHTLLASNTMLTSFWNVSYAQIYATNALLEGVQNSTAITGEDRNRLIGEALFIRAYIYFYMVNLFGDVPYIITTDYNQNAVAFKTPQAQVWQFISNDLVKAESLLPKSYPTSERVRTNKAVVTAMLARVYLYIGNWTEAENHAVAVIDNPDYSWELNPELVFLKNSPSIIWSLHPGIAGLNTNDARTFAFSSGPPSKSTLSINLYNAFEPSDLRKTLWIKTVINDLNTWYQPYKYKKNTVTPQAEEYTILFRLAEQYLIRAEARAHLGNISGAQDDLNKIRNRAGLNNTSANTPESLLTAILNERRFEFFTEQGHRWLDLKRTGNAANALSPVKLGWKSTDILLPLPEKELILNNNLLPQNPGY</sequence>
<evidence type="ECO:0000313" key="9">
    <source>
        <dbReference type="Proteomes" id="UP001139260"/>
    </source>
</evidence>
<comment type="caution">
    <text evidence="8">The sequence shown here is derived from an EMBL/GenBank/DDBJ whole genome shotgun (WGS) entry which is preliminary data.</text>
</comment>
<comment type="similarity">
    <text evidence="2">Belongs to the SusD family.</text>
</comment>
<accession>A0A9X1XPL0</accession>
<dbReference type="AlphaFoldDB" id="A0A9X1XPL0"/>
<dbReference type="Pfam" id="PF07980">
    <property type="entry name" value="SusD_RagB"/>
    <property type="match status" value="1"/>
</dbReference>
<dbReference type="CDD" id="cd08977">
    <property type="entry name" value="SusD"/>
    <property type="match status" value="1"/>
</dbReference>
<proteinExistence type="inferred from homology"/>
<reference evidence="8" key="1">
    <citation type="submission" date="2022-04" db="EMBL/GenBank/DDBJ databases">
        <title>Flavobacterium pygoscelis sp. nov. isolated from Chinstrap chick (Pygoscelis antarcticus).</title>
        <authorList>
            <person name="Irgang R."/>
            <person name="Poblete-Morales M."/>
            <person name="Avendano-Herrera R."/>
        </authorList>
    </citation>
    <scope>NUCLEOTIDE SEQUENCE</scope>
    <source>
        <strain evidence="8">I-SCBP12n</strain>
    </source>
</reference>
<evidence type="ECO:0000256" key="3">
    <source>
        <dbReference type="ARBA" id="ARBA00022729"/>
    </source>
</evidence>